<organism evidence="1 2">
    <name type="scientific">Trichogramma brassicae</name>
    <dbReference type="NCBI Taxonomy" id="86971"/>
    <lineage>
        <taxon>Eukaryota</taxon>
        <taxon>Metazoa</taxon>
        <taxon>Ecdysozoa</taxon>
        <taxon>Arthropoda</taxon>
        <taxon>Hexapoda</taxon>
        <taxon>Insecta</taxon>
        <taxon>Pterygota</taxon>
        <taxon>Neoptera</taxon>
        <taxon>Endopterygota</taxon>
        <taxon>Hymenoptera</taxon>
        <taxon>Apocrita</taxon>
        <taxon>Proctotrupomorpha</taxon>
        <taxon>Chalcidoidea</taxon>
        <taxon>Trichogrammatidae</taxon>
        <taxon>Trichogramma</taxon>
    </lineage>
</organism>
<gene>
    <name evidence="1" type="ORF">TBRA_LOCUS3244</name>
</gene>
<evidence type="ECO:0000313" key="1">
    <source>
        <dbReference type="EMBL" id="CAB0031266.1"/>
    </source>
</evidence>
<dbReference type="EMBL" id="CADCXV010000638">
    <property type="protein sequence ID" value="CAB0031266.1"/>
    <property type="molecule type" value="Genomic_DNA"/>
</dbReference>
<keyword evidence="2" id="KW-1185">Reference proteome</keyword>
<proteinExistence type="predicted"/>
<dbReference type="Proteomes" id="UP000479190">
    <property type="component" value="Unassembled WGS sequence"/>
</dbReference>
<sequence>MHWNDIFTREARTTQIFRVRSISAVVYCEILPRRSVSQAIHSSSGSRSCIQHASHERGRTMPTTENLQEVYVLLLLQCTERERRERKRARKIAYSGSSSCRRNASTLLTSLVVALLHCSAMEYVCMNVTMPYSEKVKGPANQPAQQRWQCQKHRANPASPSRKASSFIFIVIELENSSRAVYTRACYREIQSTVPTPPPPPLRILCSWTHWPISWLRASQLICFPRERVDIFQGKRRQPLSSPRVYGYVILFHLVLPKVRCLQISKFNKLHSSPQKICAILDKHNPLGSAPKRLDYLSKENSSCANASAVSIRLERSSALPKYRPCTNIQVFSVVPEQMKKTETNKNRTIRTRARTYYYVHRFREKKKARARYRERRREHEALEKIPRLSSAFISDCTISRSTSLVLIVLRALTSGASSSALYHALTFACVYVYPIQFSLLKMLPILTII</sequence>
<protein>
    <submittedName>
        <fullName evidence="1">Uncharacterized protein</fullName>
    </submittedName>
</protein>
<reference evidence="1 2" key="1">
    <citation type="submission" date="2020-02" db="EMBL/GenBank/DDBJ databases">
        <authorList>
            <person name="Ferguson B K."/>
        </authorList>
    </citation>
    <scope>NUCLEOTIDE SEQUENCE [LARGE SCALE GENOMIC DNA]</scope>
</reference>
<accession>A0A6H5I4J8</accession>
<dbReference type="AlphaFoldDB" id="A0A6H5I4J8"/>
<name>A0A6H5I4J8_9HYME</name>
<evidence type="ECO:0000313" key="2">
    <source>
        <dbReference type="Proteomes" id="UP000479190"/>
    </source>
</evidence>